<gene>
    <name evidence="7" type="ORF">SFSGTM_15650</name>
</gene>
<feature type="transmembrane region" description="Helical" evidence="5">
    <location>
        <begin position="395"/>
        <end position="416"/>
    </location>
</feature>
<feature type="domain" description="O-antigen ligase-related" evidence="6">
    <location>
        <begin position="198"/>
        <end position="354"/>
    </location>
</feature>
<feature type="transmembrane region" description="Helical" evidence="5">
    <location>
        <begin position="337"/>
        <end position="361"/>
    </location>
</feature>
<feature type="transmembrane region" description="Helical" evidence="5">
    <location>
        <begin position="119"/>
        <end position="138"/>
    </location>
</feature>
<dbReference type="PANTHER" id="PTHR37422:SF13">
    <property type="entry name" value="LIPOPOLYSACCHARIDE BIOSYNTHESIS PROTEIN PA4999-RELATED"/>
    <property type="match status" value="1"/>
</dbReference>
<evidence type="ECO:0000256" key="3">
    <source>
        <dbReference type="ARBA" id="ARBA00022989"/>
    </source>
</evidence>
<dbReference type="InterPro" id="IPR007016">
    <property type="entry name" value="O-antigen_ligase-rel_domated"/>
</dbReference>
<evidence type="ECO:0000256" key="1">
    <source>
        <dbReference type="ARBA" id="ARBA00004141"/>
    </source>
</evidence>
<dbReference type="AlphaFoldDB" id="A0A809SDU1"/>
<sequence>MQITASTKFTQFIYTYGWWMVALFIFAIPLGKGFEVPLALMAIGGMILLAKEGRAVLQGYNMRLALITFACIWIPIATALPDAFMFEPTASTALAFLRFPFAILFALYALANTEHRDKLYTAIFAMFTLLIMDGLLQAATGKNLLGAPMIGERISGLFYPKLTFGLWVAPFGAIYFEKVRQLSKSSRYGWTYWLLLAPYTAAVLLSGSRASWGIYAVGMIGFAVYLYYTNPQRNLKRYLVIAAALTLPLSFGLYQYPPFKHKVEATEGLFSGDYDKANVATSIRLPIWIVALKMSKDHLINGVGPRGFRYAYPPYAEKGDFFLQQNPHMGPTHPHQIFLEVLVETGIIGVIGYFIFLGLIIKLTWQAIRQHNHHPVPFGIAVLVATMPINAGIGFYASILSAMTWWMLAIFFATLIKPNQPNTL</sequence>
<keyword evidence="3 5" id="KW-1133">Transmembrane helix</keyword>
<evidence type="ECO:0000313" key="8">
    <source>
        <dbReference type="Proteomes" id="UP000463939"/>
    </source>
</evidence>
<feature type="transmembrane region" description="Helical" evidence="5">
    <location>
        <begin position="92"/>
        <end position="110"/>
    </location>
</feature>
<dbReference type="EMBL" id="AP021881">
    <property type="protein sequence ID" value="BBP00857.1"/>
    <property type="molecule type" value="Genomic_DNA"/>
</dbReference>
<keyword evidence="8" id="KW-1185">Reference proteome</keyword>
<dbReference type="GO" id="GO:0016020">
    <property type="term" value="C:membrane"/>
    <property type="evidence" value="ECO:0007669"/>
    <property type="project" value="UniProtKB-SubCell"/>
</dbReference>
<reference evidence="8" key="1">
    <citation type="submission" date="2019-11" db="EMBL/GenBank/DDBJ databases">
        <title>Isolation and characterization of a novel species in the genus Sulfuriferula.</title>
        <authorList>
            <person name="Mochizuki J."/>
            <person name="Kojima H."/>
            <person name="Fukui M."/>
        </authorList>
    </citation>
    <scope>NUCLEOTIDE SEQUENCE [LARGE SCALE GENOMIC DNA]</scope>
    <source>
        <strain evidence="8">SGTM</strain>
    </source>
</reference>
<accession>A0A809SDU1</accession>
<comment type="subcellular location">
    <subcellularLocation>
        <location evidence="1">Membrane</location>
        <topology evidence="1">Multi-pass membrane protein</topology>
    </subcellularLocation>
</comment>
<dbReference type="Pfam" id="PF04932">
    <property type="entry name" value="Wzy_C"/>
    <property type="match status" value="1"/>
</dbReference>
<feature type="transmembrane region" description="Helical" evidence="5">
    <location>
        <begin position="238"/>
        <end position="256"/>
    </location>
</feature>
<evidence type="ECO:0000313" key="7">
    <source>
        <dbReference type="EMBL" id="BBP00857.1"/>
    </source>
</evidence>
<keyword evidence="4 5" id="KW-0472">Membrane</keyword>
<feature type="transmembrane region" description="Helical" evidence="5">
    <location>
        <begin position="188"/>
        <end position="206"/>
    </location>
</feature>
<name>A0A809SDU1_9PROT</name>
<dbReference type="KEGG" id="sniv:SFSGTM_15650"/>
<evidence type="ECO:0000259" key="6">
    <source>
        <dbReference type="Pfam" id="PF04932"/>
    </source>
</evidence>
<feature type="transmembrane region" description="Helical" evidence="5">
    <location>
        <begin position="158"/>
        <end position="176"/>
    </location>
</feature>
<feature type="transmembrane region" description="Helical" evidence="5">
    <location>
        <begin position="212"/>
        <end position="229"/>
    </location>
</feature>
<proteinExistence type="predicted"/>
<keyword evidence="2 5" id="KW-0812">Transmembrane</keyword>
<feature type="transmembrane region" description="Helical" evidence="5">
    <location>
        <begin position="34"/>
        <end position="50"/>
    </location>
</feature>
<feature type="transmembrane region" description="Helical" evidence="5">
    <location>
        <begin position="12"/>
        <end position="28"/>
    </location>
</feature>
<dbReference type="Proteomes" id="UP000463939">
    <property type="component" value="Chromosome"/>
</dbReference>
<dbReference type="RefSeq" id="WP_162084710.1">
    <property type="nucleotide sequence ID" value="NZ_AP021881.1"/>
</dbReference>
<organism evidence="7 8">
    <name type="scientific">Sulfuriferula nivalis</name>
    <dbReference type="NCBI Taxonomy" id="2675298"/>
    <lineage>
        <taxon>Bacteria</taxon>
        <taxon>Pseudomonadati</taxon>
        <taxon>Pseudomonadota</taxon>
        <taxon>Betaproteobacteria</taxon>
        <taxon>Nitrosomonadales</taxon>
        <taxon>Sulfuricellaceae</taxon>
        <taxon>Sulfuriferula</taxon>
    </lineage>
</organism>
<dbReference type="PANTHER" id="PTHR37422">
    <property type="entry name" value="TEICHURONIC ACID BIOSYNTHESIS PROTEIN TUAE"/>
    <property type="match status" value="1"/>
</dbReference>
<protein>
    <submittedName>
        <fullName evidence="7">Membrane protein</fullName>
    </submittedName>
</protein>
<dbReference type="InterPro" id="IPR051533">
    <property type="entry name" value="WaaL-like"/>
</dbReference>
<evidence type="ECO:0000256" key="2">
    <source>
        <dbReference type="ARBA" id="ARBA00022692"/>
    </source>
</evidence>
<feature type="transmembrane region" description="Helical" evidence="5">
    <location>
        <begin position="62"/>
        <end position="80"/>
    </location>
</feature>
<evidence type="ECO:0000256" key="5">
    <source>
        <dbReference type="SAM" id="Phobius"/>
    </source>
</evidence>
<evidence type="ECO:0000256" key="4">
    <source>
        <dbReference type="ARBA" id="ARBA00023136"/>
    </source>
</evidence>